<feature type="domain" description="AB hydrolase-1" evidence="1">
    <location>
        <begin position="27"/>
        <end position="275"/>
    </location>
</feature>
<accession>A0A966HMV1</accession>
<dbReference type="Proteomes" id="UP000747791">
    <property type="component" value="Unassembled WGS sequence"/>
</dbReference>
<dbReference type="GO" id="GO:0016020">
    <property type="term" value="C:membrane"/>
    <property type="evidence" value="ECO:0007669"/>
    <property type="project" value="TreeGrafter"/>
</dbReference>
<dbReference type="GO" id="GO:0016787">
    <property type="term" value="F:hydrolase activity"/>
    <property type="evidence" value="ECO:0007669"/>
    <property type="project" value="UniProtKB-KW"/>
</dbReference>
<dbReference type="Gene3D" id="3.40.50.1820">
    <property type="entry name" value="alpha/beta hydrolase"/>
    <property type="match status" value="1"/>
</dbReference>
<dbReference type="AlphaFoldDB" id="A0A966HMV1"/>
<dbReference type="SUPFAM" id="SSF53474">
    <property type="entry name" value="alpha/beta-Hydrolases"/>
    <property type="match status" value="1"/>
</dbReference>
<dbReference type="InterPro" id="IPR050266">
    <property type="entry name" value="AB_hydrolase_sf"/>
</dbReference>
<comment type="caution">
    <text evidence="2">The sequence shown here is derived from an EMBL/GenBank/DDBJ whole genome shotgun (WGS) entry which is preliminary data.</text>
</comment>
<evidence type="ECO:0000313" key="2">
    <source>
        <dbReference type="EMBL" id="NCU52974.1"/>
    </source>
</evidence>
<evidence type="ECO:0000313" key="3">
    <source>
        <dbReference type="Proteomes" id="UP000747791"/>
    </source>
</evidence>
<protein>
    <submittedName>
        <fullName evidence="2">Alpha/beta hydrolase</fullName>
    </submittedName>
</protein>
<dbReference type="InterPro" id="IPR000073">
    <property type="entry name" value="AB_hydrolase_1"/>
</dbReference>
<dbReference type="PANTHER" id="PTHR43798:SF33">
    <property type="entry name" value="HYDROLASE, PUTATIVE (AFU_ORTHOLOGUE AFUA_2G14860)-RELATED"/>
    <property type="match status" value="1"/>
</dbReference>
<evidence type="ECO:0000259" key="1">
    <source>
        <dbReference type="Pfam" id="PF00561"/>
    </source>
</evidence>
<proteinExistence type="predicted"/>
<keyword evidence="2" id="KW-0378">Hydrolase</keyword>
<name>A0A966HMV1_9PROT</name>
<sequence>MFKSFKKKLQKVNKGKIFYRIGGQGAPLVLLHGYPQNHYMWNKIADDLAKKFTVILPDLRGYGQSFVIAGDKNHLNYSKREMAKDIVQLMNKIGYKKFLLAGHDRGGRVSHRLARDHRDKVVALSVLDICPTLDMYNATDQDFATNYFHWFFLIQPKFIPENFIAKDPKAWLNYCLKKWSGGFNFKGIEKYYLKYFKNYKRIHSSCEDYRAGATIDLIHDKKDLNKKLNIPLQVLWGKNGRVGKKFKPLKVWQNYTTKKVEGKGFNCKHFVAEEAPQQTLKELVKFFSKYSDFNY</sequence>
<dbReference type="PANTHER" id="PTHR43798">
    <property type="entry name" value="MONOACYLGLYCEROL LIPASE"/>
    <property type="match status" value="1"/>
</dbReference>
<gene>
    <name evidence="2" type="ORF">EBX74_01525</name>
</gene>
<dbReference type="InterPro" id="IPR029058">
    <property type="entry name" value="AB_hydrolase_fold"/>
</dbReference>
<reference evidence="2" key="1">
    <citation type="submission" date="2018-10" db="EMBL/GenBank/DDBJ databases">
        <title>Iterative Subtractive Binning of Freshwater Chronoseries Metagenomes Recovers Nearly Complete Genomes from over Four Hundred Novel Species.</title>
        <authorList>
            <person name="Rodriguez-R L.M."/>
            <person name="Tsementzi D."/>
            <person name="Luo C."/>
            <person name="Konstantinidis K.T."/>
        </authorList>
    </citation>
    <scope>NUCLEOTIDE SEQUENCE</scope>
    <source>
        <strain evidence="2">WB8_2A_004</strain>
    </source>
</reference>
<dbReference type="EMBL" id="RGOB01000026">
    <property type="protein sequence ID" value="NCU52974.1"/>
    <property type="molecule type" value="Genomic_DNA"/>
</dbReference>
<dbReference type="Pfam" id="PF00561">
    <property type="entry name" value="Abhydrolase_1"/>
    <property type="match status" value="1"/>
</dbReference>
<organism evidence="2 3">
    <name type="scientific">Candidatus Fonsibacter lacus</name>
    <dbReference type="NCBI Taxonomy" id="2576439"/>
    <lineage>
        <taxon>Bacteria</taxon>
        <taxon>Pseudomonadati</taxon>
        <taxon>Pseudomonadota</taxon>
        <taxon>Alphaproteobacteria</taxon>
        <taxon>Candidatus Pelagibacterales</taxon>
        <taxon>Candidatus Pelagibacterales incertae sedis</taxon>
        <taxon>Candidatus Fonsibacter</taxon>
    </lineage>
</organism>